<gene>
    <name evidence="1" type="ORF">LCPAC202_00270</name>
</gene>
<reference evidence="1" key="1">
    <citation type="journal article" date="2019" name="MBio">
        <title>Virus Genomes from Deep Sea Sediments Expand the Ocean Megavirome and Support Independent Origins of Viral Gigantism.</title>
        <authorList>
            <person name="Backstrom D."/>
            <person name="Yutin N."/>
            <person name="Jorgensen S.L."/>
            <person name="Dharamshi J."/>
            <person name="Homa F."/>
            <person name="Zaremba-Niedwiedzka K."/>
            <person name="Spang A."/>
            <person name="Wolf Y.I."/>
            <person name="Koonin E.V."/>
            <person name="Ettema T.J."/>
        </authorList>
    </citation>
    <scope>NUCLEOTIDE SEQUENCE</scope>
</reference>
<accession>A0A481Z589</accession>
<evidence type="ECO:0000313" key="1">
    <source>
        <dbReference type="EMBL" id="QBK91053.1"/>
    </source>
</evidence>
<dbReference type="EMBL" id="MK500509">
    <property type="protein sequence ID" value="QBK91053.1"/>
    <property type="molecule type" value="Genomic_DNA"/>
</dbReference>
<proteinExistence type="predicted"/>
<sequence>MVSCGAKIIDLAPNIGVLGGATVWLAKTKVCLGGLS</sequence>
<protein>
    <submittedName>
        <fullName evidence="1">Uncharacterized protein</fullName>
    </submittedName>
</protein>
<organism evidence="1">
    <name type="scientific">Pithovirus LCPAC202</name>
    <dbReference type="NCBI Taxonomy" id="2506592"/>
    <lineage>
        <taxon>Viruses</taxon>
        <taxon>Pithoviruses</taxon>
    </lineage>
</organism>
<name>A0A481Z589_9VIRU</name>